<name>A0A6B9WPA0_9CAUD</name>
<reference evidence="2" key="1">
    <citation type="submission" date="2019-12" db="EMBL/GenBank/DDBJ databases">
        <authorList>
            <person name="Olsen N.S."/>
            <person name="Junco L.M.F."/>
            <person name="Kot W."/>
            <person name="Hansen L.H."/>
        </authorList>
    </citation>
    <scope>NUCLEOTIDE SEQUENCE [LARGE SCALE GENOMIC DNA]</scope>
</reference>
<organism evidence="1 2">
    <name type="scientific">Escherichia phage muut</name>
    <dbReference type="NCBI Taxonomy" id="2696426"/>
    <lineage>
        <taxon>Viruses</taxon>
        <taxon>Duplodnaviria</taxon>
        <taxon>Heunggongvirae</taxon>
        <taxon>Uroviricota</taxon>
        <taxon>Caudoviricetes</taxon>
        <taxon>Stephanstirmvirinae</taxon>
        <taxon>Justusliebigvirus</taxon>
        <taxon>Justusliebigvirus muut</taxon>
    </lineage>
</organism>
<protein>
    <submittedName>
        <fullName evidence="1">Uncharacterized protein</fullName>
    </submittedName>
</protein>
<sequence>MVSRQVIKKVNTMRNLVSVSNVEKFQSLQGIVNNVAPFLVNGLIAKMKNKHHAAWSAYCFDNDEKAAEMMLNMLLDSVESSLPENIAEEITYRYNMAITYQEVAQFNMMDDDEQQDQEMFWEYADRQSAFDEKLAMYYNEY</sequence>
<accession>A0A6B9WPA0</accession>
<evidence type="ECO:0000313" key="2">
    <source>
        <dbReference type="Proteomes" id="UP000465124"/>
    </source>
</evidence>
<evidence type="ECO:0000313" key="1">
    <source>
        <dbReference type="EMBL" id="QHR65921.1"/>
    </source>
</evidence>
<dbReference type="Proteomes" id="UP000465124">
    <property type="component" value="Segment"/>
</dbReference>
<gene>
    <name evidence="1" type="ORF">muut_124</name>
</gene>
<dbReference type="EMBL" id="MN850573">
    <property type="protein sequence ID" value="QHR65921.1"/>
    <property type="molecule type" value="Genomic_DNA"/>
</dbReference>
<proteinExistence type="predicted"/>
<keyword evidence="2" id="KW-1185">Reference proteome</keyword>